<keyword evidence="3" id="KW-1185">Reference proteome</keyword>
<proteinExistence type="predicted"/>
<name>A0ABR0B168_9CRUS</name>
<gene>
    <name evidence="2" type="ORF">OUZ56_024674</name>
</gene>
<dbReference type="EMBL" id="JAOYFB010000039">
    <property type="protein sequence ID" value="KAK4031131.1"/>
    <property type="molecule type" value="Genomic_DNA"/>
</dbReference>
<keyword evidence="1" id="KW-0812">Transmembrane</keyword>
<reference evidence="2 3" key="1">
    <citation type="journal article" date="2023" name="Nucleic Acids Res.">
        <title>The hologenome of Daphnia magna reveals possible DNA methylation and microbiome-mediated evolution of the host genome.</title>
        <authorList>
            <person name="Chaturvedi A."/>
            <person name="Li X."/>
            <person name="Dhandapani V."/>
            <person name="Marshall H."/>
            <person name="Kissane S."/>
            <person name="Cuenca-Cambronero M."/>
            <person name="Asole G."/>
            <person name="Calvet F."/>
            <person name="Ruiz-Romero M."/>
            <person name="Marangio P."/>
            <person name="Guigo R."/>
            <person name="Rago D."/>
            <person name="Mirbahai L."/>
            <person name="Eastwood N."/>
            <person name="Colbourne J.K."/>
            <person name="Zhou J."/>
            <person name="Mallon E."/>
            <person name="Orsini L."/>
        </authorList>
    </citation>
    <scope>NUCLEOTIDE SEQUENCE [LARGE SCALE GENOMIC DNA]</scope>
    <source>
        <strain evidence="2">LRV0_1</strain>
    </source>
</reference>
<evidence type="ECO:0000313" key="3">
    <source>
        <dbReference type="Proteomes" id="UP001234178"/>
    </source>
</evidence>
<comment type="caution">
    <text evidence="2">The sequence shown here is derived from an EMBL/GenBank/DDBJ whole genome shotgun (WGS) entry which is preliminary data.</text>
</comment>
<accession>A0ABR0B168</accession>
<protein>
    <submittedName>
        <fullName evidence="2">Uncharacterized protein</fullName>
    </submittedName>
</protein>
<keyword evidence="1" id="KW-0472">Membrane</keyword>
<sequence length="200" mass="22211">MTFFHSGECGCILVHGRDVVAPGLGGGRYPSMFRCGCRYDRPGLGKSTLGLWLSCVFRLDLVGFLGPSHLCRIYFVGGGLPILLNGHSNPLRLLSCFWLRLGCPLVLGRWWLLRLLCLVIVEEIWRPLTSGIPLDDLDRLNHFRLLFVVLVGGLLGGLAGGRMLWRGAVIADSWVLLEVVDFATEVFYFRVGVGGGFEFW</sequence>
<feature type="transmembrane region" description="Helical" evidence="1">
    <location>
        <begin position="141"/>
        <end position="160"/>
    </location>
</feature>
<organism evidence="2 3">
    <name type="scientific">Daphnia magna</name>
    <dbReference type="NCBI Taxonomy" id="35525"/>
    <lineage>
        <taxon>Eukaryota</taxon>
        <taxon>Metazoa</taxon>
        <taxon>Ecdysozoa</taxon>
        <taxon>Arthropoda</taxon>
        <taxon>Crustacea</taxon>
        <taxon>Branchiopoda</taxon>
        <taxon>Diplostraca</taxon>
        <taxon>Cladocera</taxon>
        <taxon>Anomopoda</taxon>
        <taxon>Daphniidae</taxon>
        <taxon>Daphnia</taxon>
    </lineage>
</organism>
<evidence type="ECO:0000256" key="1">
    <source>
        <dbReference type="SAM" id="Phobius"/>
    </source>
</evidence>
<evidence type="ECO:0000313" key="2">
    <source>
        <dbReference type="EMBL" id="KAK4031131.1"/>
    </source>
</evidence>
<dbReference type="Proteomes" id="UP001234178">
    <property type="component" value="Unassembled WGS sequence"/>
</dbReference>
<keyword evidence="1" id="KW-1133">Transmembrane helix</keyword>